<comment type="caution">
    <text evidence="7">The sequence shown here is derived from an EMBL/GenBank/DDBJ whole genome shotgun (WGS) entry which is preliminary data.</text>
</comment>
<dbReference type="InterPro" id="IPR001841">
    <property type="entry name" value="Znf_RING"/>
</dbReference>
<feature type="region of interest" description="Disordered" evidence="5">
    <location>
        <begin position="101"/>
        <end position="122"/>
    </location>
</feature>
<evidence type="ECO:0000256" key="3">
    <source>
        <dbReference type="ARBA" id="ARBA00022833"/>
    </source>
</evidence>
<keyword evidence="8" id="KW-1185">Reference proteome</keyword>
<reference evidence="7 8" key="1">
    <citation type="journal article" date="2019" name="Sci. Rep.">
        <title>Orb-weaving spider Araneus ventricosus genome elucidates the spidroin gene catalogue.</title>
        <authorList>
            <person name="Kono N."/>
            <person name="Nakamura H."/>
            <person name="Ohtoshi R."/>
            <person name="Moran D.A.P."/>
            <person name="Shinohara A."/>
            <person name="Yoshida Y."/>
            <person name="Fujiwara M."/>
            <person name="Mori M."/>
            <person name="Tomita M."/>
            <person name="Arakawa K."/>
        </authorList>
    </citation>
    <scope>NUCLEOTIDE SEQUENCE [LARGE SCALE GENOMIC DNA]</scope>
</reference>
<evidence type="ECO:0000256" key="1">
    <source>
        <dbReference type="ARBA" id="ARBA00022723"/>
    </source>
</evidence>
<accession>A0A4Y2JHP6</accession>
<dbReference type="PANTHER" id="PTHR14155">
    <property type="entry name" value="RING FINGER DOMAIN-CONTAINING"/>
    <property type="match status" value="1"/>
</dbReference>
<evidence type="ECO:0000256" key="5">
    <source>
        <dbReference type="SAM" id="MobiDB-lite"/>
    </source>
</evidence>
<organism evidence="7 8">
    <name type="scientific">Araneus ventricosus</name>
    <name type="common">Orbweaver spider</name>
    <name type="synonym">Epeira ventricosa</name>
    <dbReference type="NCBI Taxonomy" id="182803"/>
    <lineage>
        <taxon>Eukaryota</taxon>
        <taxon>Metazoa</taxon>
        <taxon>Ecdysozoa</taxon>
        <taxon>Arthropoda</taxon>
        <taxon>Chelicerata</taxon>
        <taxon>Arachnida</taxon>
        <taxon>Araneae</taxon>
        <taxon>Araneomorphae</taxon>
        <taxon>Entelegynae</taxon>
        <taxon>Araneoidea</taxon>
        <taxon>Araneidae</taxon>
        <taxon>Araneus</taxon>
    </lineage>
</organism>
<dbReference type="PROSITE" id="PS50089">
    <property type="entry name" value="ZF_RING_2"/>
    <property type="match status" value="1"/>
</dbReference>
<dbReference type="InterPro" id="IPR053238">
    <property type="entry name" value="RING-H2_zinc_finger"/>
</dbReference>
<evidence type="ECO:0000256" key="2">
    <source>
        <dbReference type="ARBA" id="ARBA00022771"/>
    </source>
</evidence>
<dbReference type="SMART" id="SM00184">
    <property type="entry name" value="RING"/>
    <property type="match status" value="1"/>
</dbReference>
<dbReference type="Proteomes" id="UP000499080">
    <property type="component" value="Unassembled WGS sequence"/>
</dbReference>
<evidence type="ECO:0000313" key="8">
    <source>
        <dbReference type="Proteomes" id="UP000499080"/>
    </source>
</evidence>
<dbReference type="AlphaFoldDB" id="A0A4Y2JHP6"/>
<dbReference type="Pfam" id="PF13639">
    <property type="entry name" value="zf-RING_2"/>
    <property type="match status" value="1"/>
</dbReference>
<feature type="region of interest" description="Disordered" evidence="5">
    <location>
        <begin position="199"/>
        <end position="274"/>
    </location>
</feature>
<evidence type="ECO:0000256" key="4">
    <source>
        <dbReference type="PROSITE-ProRule" id="PRU00175"/>
    </source>
</evidence>
<keyword evidence="3" id="KW-0862">Zinc</keyword>
<feature type="domain" description="RING-type" evidence="6">
    <location>
        <begin position="57"/>
        <end position="97"/>
    </location>
</feature>
<dbReference type="Gene3D" id="3.30.40.10">
    <property type="entry name" value="Zinc/RING finger domain, C3HC4 (zinc finger)"/>
    <property type="match status" value="1"/>
</dbReference>
<protein>
    <recommendedName>
        <fullName evidence="6">RING-type domain-containing protein</fullName>
    </recommendedName>
</protein>
<evidence type="ECO:0000313" key="7">
    <source>
        <dbReference type="EMBL" id="GBM88998.1"/>
    </source>
</evidence>
<evidence type="ECO:0000259" key="6">
    <source>
        <dbReference type="PROSITE" id="PS50089"/>
    </source>
</evidence>
<dbReference type="SUPFAM" id="SSF57850">
    <property type="entry name" value="RING/U-box"/>
    <property type="match status" value="1"/>
</dbReference>
<feature type="compositionally biased region" description="Basic residues" evidence="5">
    <location>
        <begin position="1"/>
        <end position="23"/>
    </location>
</feature>
<gene>
    <name evidence="7" type="ORF">AVEN_145119-2_1</name>
</gene>
<name>A0A4Y2JHP6_ARAVE</name>
<keyword evidence="2 4" id="KW-0863">Zinc-finger</keyword>
<feature type="compositionally biased region" description="Basic residues" evidence="5">
    <location>
        <begin position="34"/>
        <end position="45"/>
    </location>
</feature>
<dbReference type="OrthoDB" id="10000441at2759"/>
<dbReference type="InterPro" id="IPR013083">
    <property type="entry name" value="Znf_RING/FYVE/PHD"/>
</dbReference>
<feature type="non-terminal residue" evidence="7">
    <location>
        <position position="1"/>
    </location>
</feature>
<proteinExistence type="predicted"/>
<dbReference type="GO" id="GO:0008270">
    <property type="term" value="F:zinc ion binding"/>
    <property type="evidence" value="ECO:0007669"/>
    <property type="project" value="UniProtKB-KW"/>
</dbReference>
<dbReference type="PANTHER" id="PTHR14155:SF627">
    <property type="entry name" value="OS06G0192800 PROTEIN"/>
    <property type="match status" value="1"/>
</dbReference>
<dbReference type="EMBL" id="BGPR01003505">
    <property type="protein sequence ID" value="GBM88998.1"/>
    <property type="molecule type" value="Genomic_DNA"/>
</dbReference>
<feature type="compositionally biased region" description="Polar residues" evidence="5">
    <location>
        <begin position="216"/>
        <end position="255"/>
    </location>
</feature>
<sequence>RHFIMSRNSKRKRNKRSKKRCGRPKIVADAPRSSTKRKRCRSNKKRMRKFKRVKFHCTICSHSSHGKRRFLDCGHVFHRKCVNPWLKNHTSKCPNCRKDIPTNTGRHQRSIPEIRPDSSANPHTLILSIPREVLRARELLQPIQNLDNPSIDLDVPSPNLDNLNMDLDYPSFNLDNSSTDLRDQFPNLHNLRIDFVDRSSDMNNSSTDLDLRSSDMDNSSIDLDLQSSDMDNSSIDSVDSSPNFDNSRADSSYPSPNLDIPARQPPRPSRNLDNPSVELPVLFVPVLCCRCQLDSNAQPEEGFESNENNRSRRILWDDEELHRQISILRILLEDRDFTFNVLNSPAEPDRDLILNRHRRYISSCRLLRSPGPSSSDEDELIVVD</sequence>
<feature type="region of interest" description="Disordered" evidence="5">
    <location>
        <begin position="1"/>
        <end position="45"/>
    </location>
</feature>
<keyword evidence="1" id="KW-0479">Metal-binding</keyword>